<proteinExistence type="predicted"/>
<organism evidence="1 2">
    <name type="scientific">Microcystis aeruginosa NIES-2519</name>
    <dbReference type="NCBI Taxonomy" id="2303981"/>
    <lineage>
        <taxon>Bacteria</taxon>
        <taxon>Bacillati</taxon>
        <taxon>Cyanobacteriota</taxon>
        <taxon>Cyanophyceae</taxon>
        <taxon>Oscillatoriophycideae</taxon>
        <taxon>Chroococcales</taxon>
        <taxon>Microcystaceae</taxon>
        <taxon>Microcystis</taxon>
    </lineage>
</organism>
<comment type="caution">
    <text evidence="1">The sequence shown here is derived from an EMBL/GenBank/DDBJ whole genome shotgun (WGS) entry which is preliminary data.</text>
</comment>
<reference evidence="1 2" key="1">
    <citation type="submission" date="2018-09" db="EMBL/GenBank/DDBJ databases">
        <title>Evolutionary history of phycoerythrin pigmentation in the water bloom-forming cyanobacterium Microcystis aeruginosa.</title>
        <authorList>
            <person name="Tanabe Y."/>
            <person name="Tanabe Y."/>
            <person name="Yamaguchi H."/>
        </authorList>
    </citation>
    <scope>NUCLEOTIDE SEQUENCE [LARGE SCALE GENOMIC DNA]</scope>
    <source>
        <strain evidence="1 2">NIES-2519</strain>
    </source>
</reference>
<gene>
    <name evidence="1" type="ORF">MiYa_03298</name>
</gene>
<name>A0A5A5RHF8_MICAE</name>
<evidence type="ECO:0000313" key="1">
    <source>
        <dbReference type="EMBL" id="GCA71756.1"/>
    </source>
</evidence>
<dbReference type="AlphaFoldDB" id="A0A5A5RHF8"/>
<evidence type="ECO:0000313" key="2">
    <source>
        <dbReference type="Proteomes" id="UP000323569"/>
    </source>
</evidence>
<sequence length="67" mass="7471">MPNTLYNLTTNVTLESALPLDSDIIPALQQAMLLISGKLQQFTKVKNESLATCHTKWGLRACFNSLY</sequence>
<protein>
    <submittedName>
        <fullName evidence="1">Uncharacterized protein</fullName>
    </submittedName>
</protein>
<accession>A0A5A5RHF8</accession>
<dbReference type="EMBL" id="BHVO01000067">
    <property type="protein sequence ID" value="GCA71756.1"/>
    <property type="molecule type" value="Genomic_DNA"/>
</dbReference>
<dbReference type="Proteomes" id="UP000323569">
    <property type="component" value="Unassembled WGS sequence"/>
</dbReference>